<dbReference type="FunFam" id="1.10.10.60:FF:000010">
    <property type="entry name" value="Transcriptional activator Myb isoform A"/>
    <property type="match status" value="1"/>
</dbReference>
<name>A0AAV9FJD1_ACOCL</name>
<feature type="compositionally biased region" description="Low complexity" evidence="4">
    <location>
        <begin position="226"/>
        <end position="237"/>
    </location>
</feature>
<dbReference type="SUPFAM" id="SSF46689">
    <property type="entry name" value="Homeodomain-like"/>
    <property type="match status" value="1"/>
</dbReference>
<dbReference type="InterPro" id="IPR001005">
    <property type="entry name" value="SANT/Myb"/>
</dbReference>
<evidence type="ECO:0000256" key="2">
    <source>
        <dbReference type="ARBA" id="ARBA00022737"/>
    </source>
</evidence>
<keyword evidence="8" id="KW-1185">Reference proteome</keyword>
<comment type="caution">
    <text evidence="7">The sequence shown here is derived from an EMBL/GenBank/DDBJ whole genome shotgun (WGS) entry which is preliminary data.</text>
</comment>
<dbReference type="InterPro" id="IPR050560">
    <property type="entry name" value="MYB_TF"/>
</dbReference>
<evidence type="ECO:0000259" key="5">
    <source>
        <dbReference type="PROSITE" id="PS50090"/>
    </source>
</evidence>
<evidence type="ECO:0000256" key="3">
    <source>
        <dbReference type="ARBA" id="ARBA00023125"/>
    </source>
</evidence>
<accession>A0AAV9FJD1</accession>
<dbReference type="SMART" id="SM00717">
    <property type="entry name" value="SANT"/>
    <property type="match status" value="2"/>
</dbReference>
<feature type="domain" description="HTH myb-type" evidence="6">
    <location>
        <begin position="144"/>
        <end position="194"/>
    </location>
</feature>
<dbReference type="Proteomes" id="UP001180020">
    <property type="component" value="Unassembled WGS sequence"/>
</dbReference>
<keyword evidence="3" id="KW-0238">DNA-binding</keyword>
<feature type="domain" description="Myb-like" evidence="5">
    <location>
        <begin position="140"/>
        <end position="190"/>
    </location>
</feature>
<dbReference type="Gene3D" id="1.10.10.60">
    <property type="entry name" value="Homeodomain-like"/>
    <property type="match status" value="2"/>
</dbReference>
<keyword evidence="2" id="KW-0677">Repeat</keyword>
<dbReference type="PANTHER" id="PTHR45614">
    <property type="entry name" value="MYB PROTEIN-RELATED"/>
    <property type="match status" value="1"/>
</dbReference>
<reference evidence="7" key="1">
    <citation type="journal article" date="2023" name="Nat. Commun.">
        <title>Diploid and tetraploid genomes of Acorus and the evolution of monocots.</title>
        <authorList>
            <person name="Ma L."/>
            <person name="Liu K.W."/>
            <person name="Li Z."/>
            <person name="Hsiao Y.Y."/>
            <person name="Qi Y."/>
            <person name="Fu T."/>
            <person name="Tang G.D."/>
            <person name="Zhang D."/>
            <person name="Sun W.H."/>
            <person name="Liu D.K."/>
            <person name="Li Y."/>
            <person name="Chen G.Z."/>
            <person name="Liu X.D."/>
            <person name="Liao X.Y."/>
            <person name="Jiang Y.T."/>
            <person name="Yu X."/>
            <person name="Hao Y."/>
            <person name="Huang J."/>
            <person name="Zhao X.W."/>
            <person name="Ke S."/>
            <person name="Chen Y.Y."/>
            <person name="Wu W.L."/>
            <person name="Hsu J.L."/>
            <person name="Lin Y.F."/>
            <person name="Huang M.D."/>
            <person name="Li C.Y."/>
            <person name="Huang L."/>
            <person name="Wang Z.W."/>
            <person name="Zhao X."/>
            <person name="Zhong W.Y."/>
            <person name="Peng D.H."/>
            <person name="Ahmad S."/>
            <person name="Lan S."/>
            <person name="Zhang J.S."/>
            <person name="Tsai W.C."/>
            <person name="Van de Peer Y."/>
            <person name="Liu Z.J."/>
        </authorList>
    </citation>
    <scope>NUCLEOTIDE SEQUENCE</scope>
    <source>
        <strain evidence="7">CP</strain>
    </source>
</reference>
<evidence type="ECO:0000313" key="7">
    <source>
        <dbReference type="EMBL" id="KAK1325827.1"/>
    </source>
</evidence>
<gene>
    <name evidence="7" type="primary">MYB98</name>
    <name evidence="7" type="ORF">QJS10_CPA01g01287</name>
</gene>
<dbReference type="FunFam" id="1.10.10.60:FF:000381">
    <property type="entry name" value="Transcription factor MYB119"/>
    <property type="match status" value="1"/>
</dbReference>
<reference evidence="7" key="2">
    <citation type="submission" date="2023-06" db="EMBL/GenBank/DDBJ databases">
        <authorList>
            <person name="Ma L."/>
            <person name="Liu K.-W."/>
            <person name="Li Z."/>
            <person name="Hsiao Y.-Y."/>
            <person name="Qi Y."/>
            <person name="Fu T."/>
            <person name="Tang G."/>
            <person name="Zhang D."/>
            <person name="Sun W.-H."/>
            <person name="Liu D.-K."/>
            <person name="Li Y."/>
            <person name="Chen G.-Z."/>
            <person name="Liu X.-D."/>
            <person name="Liao X.-Y."/>
            <person name="Jiang Y.-T."/>
            <person name="Yu X."/>
            <person name="Hao Y."/>
            <person name="Huang J."/>
            <person name="Zhao X.-W."/>
            <person name="Ke S."/>
            <person name="Chen Y.-Y."/>
            <person name="Wu W.-L."/>
            <person name="Hsu J.-L."/>
            <person name="Lin Y.-F."/>
            <person name="Huang M.-D."/>
            <person name="Li C.-Y."/>
            <person name="Huang L."/>
            <person name="Wang Z.-W."/>
            <person name="Zhao X."/>
            <person name="Zhong W.-Y."/>
            <person name="Peng D.-H."/>
            <person name="Ahmad S."/>
            <person name="Lan S."/>
            <person name="Zhang J.-S."/>
            <person name="Tsai W.-C."/>
            <person name="Van De Peer Y."/>
            <person name="Liu Z.-J."/>
        </authorList>
    </citation>
    <scope>NUCLEOTIDE SEQUENCE</scope>
    <source>
        <strain evidence="7">CP</strain>
        <tissue evidence="7">Leaves</tissue>
    </source>
</reference>
<proteinExistence type="predicted"/>
<dbReference type="GO" id="GO:0005634">
    <property type="term" value="C:nucleus"/>
    <property type="evidence" value="ECO:0007669"/>
    <property type="project" value="UniProtKB-SubCell"/>
</dbReference>
<feature type="domain" description="Myb-like" evidence="5">
    <location>
        <begin position="88"/>
        <end position="139"/>
    </location>
</feature>
<evidence type="ECO:0000256" key="1">
    <source>
        <dbReference type="ARBA" id="ARBA00004123"/>
    </source>
</evidence>
<evidence type="ECO:0000256" key="4">
    <source>
        <dbReference type="SAM" id="MobiDB-lite"/>
    </source>
</evidence>
<dbReference type="GO" id="GO:0000978">
    <property type="term" value="F:RNA polymerase II cis-regulatory region sequence-specific DNA binding"/>
    <property type="evidence" value="ECO:0007669"/>
    <property type="project" value="TreeGrafter"/>
</dbReference>
<evidence type="ECO:0000259" key="6">
    <source>
        <dbReference type="PROSITE" id="PS51294"/>
    </source>
</evidence>
<dbReference type="PROSITE" id="PS51294">
    <property type="entry name" value="HTH_MYB"/>
    <property type="match status" value="2"/>
</dbReference>
<protein>
    <submittedName>
        <fullName evidence="7">Transcription factor MYB98</fullName>
    </submittedName>
</protein>
<comment type="subcellular location">
    <subcellularLocation>
        <location evidence="1">Nucleus</location>
    </subcellularLocation>
</comment>
<dbReference type="CDD" id="cd00167">
    <property type="entry name" value="SANT"/>
    <property type="match status" value="2"/>
</dbReference>
<dbReference type="InterPro" id="IPR017930">
    <property type="entry name" value="Myb_dom"/>
</dbReference>
<organism evidence="7 8">
    <name type="scientific">Acorus calamus</name>
    <name type="common">Sweet flag</name>
    <dbReference type="NCBI Taxonomy" id="4465"/>
    <lineage>
        <taxon>Eukaryota</taxon>
        <taxon>Viridiplantae</taxon>
        <taxon>Streptophyta</taxon>
        <taxon>Embryophyta</taxon>
        <taxon>Tracheophyta</taxon>
        <taxon>Spermatophyta</taxon>
        <taxon>Magnoliopsida</taxon>
        <taxon>Liliopsida</taxon>
        <taxon>Acoraceae</taxon>
        <taxon>Acorus</taxon>
    </lineage>
</organism>
<dbReference type="PROSITE" id="PS50090">
    <property type="entry name" value="MYB_LIKE"/>
    <property type="match status" value="2"/>
</dbReference>
<dbReference type="EMBL" id="JAUJYO010000001">
    <property type="protein sequence ID" value="KAK1325827.1"/>
    <property type="molecule type" value="Genomic_DNA"/>
</dbReference>
<feature type="domain" description="HTH myb-type" evidence="6">
    <location>
        <begin position="88"/>
        <end position="143"/>
    </location>
</feature>
<feature type="region of interest" description="Disordered" evidence="4">
    <location>
        <begin position="220"/>
        <end position="248"/>
    </location>
</feature>
<sequence>MSPMEVDFKSQKTFNHFENRLPTPFTNAFEALIDGISNGSINLPSDPLNVELVAFGAAPEEVSCVTGEVNGETKSVVSTTMRKGKNKKTNVVKGQWTYEEDRLLINLVEQHGLRRWSHIAQMLKGRIGKQCRERWHNHLRPNIKKENWSEEEDRVLIKAHSEIGNKWAEIAKSLPGRTENSIKNHWNATKRRQFSRRRSRAASKFPKPCSLLESYIKSLGPISSGPSKTRPTNTKNKPGPPPPPPAAVKVEDPTDRLVPTYDLKEISDFLLVDDGPGYGSGYGLGYGPGCYFFDEASSEMEIEMPLPSDGEILMPCENVKREIDLLEMITQGNINNNSNNNSNCFNSGF</sequence>
<dbReference type="GO" id="GO:0000981">
    <property type="term" value="F:DNA-binding transcription factor activity, RNA polymerase II-specific"/>
    <property type="evidence" value="ECO:0007669"/>
    <property type="project" value="TreeGrafter"/>
</dbReference>
<dbReference type="InterPro" id="IPR009057">
    <property type="entry name" value="Homeodomain-like_sf"/>
</dbReference>
<dbReference type="AlphaFoldDB" id="A0AAV9FJD1"/>
<evidence type="ECO:0000313" key="8">
    <source>
        <dbReference type="Proteomes" id="UP001180020"/>
    </source>
</evidence>
<dbReference type="PANTHER" id="PTHR45614:SF285">
    <property type="entry name" value="TRANSCRIPTION FACTOR MYB98"/>
    <property type="match status" value="1"/>
</dbReference>
<dbReference type="Pfam" id="PF13921">
    <property type="entry name" value="Myb_DNA-bind_6"/>
    <property type="match status" value="1"/>
</dbReference>